<dbReference type="EMBL" id="UINC01062114">
    <property type="protein sequence ID" value="SVB88405.1"/>
    <property type="molecule type" value="Genomic_DNA"/>
</dbReference>
<reference evidence="1" key="1">
    <citation type="submission" date="2018-05" db="EMBL/GenBank/DDBJ databases">
        <authorList>
            <person name="Lanie J.A."/>
            <person name="Ng W.-L."/>
            <person name="Kazmierczak K.M."/>
            <person name="Andrzejewski T.M."/>
            <person name="Davidsen T.M."/>
            <person name="Wayne K.J."/>
            <person name="Tettelin H."/>
            <person name="Glass J.I."/>
            <person name="Rusch D."/>
            <person name="Podicherti R."/>
            <person name="Tsui H.-C.T."/>
            <person name="Winkler M.E."/>
        </authorList>
    </citation>
    <scope>NUCLEOTIDE SEQUENCE</scope>
</reference>
<protein>
    <submittedName>
        <fullName evidence="1">Uncharacterized protein</fullName>
    </submittedName>
</protein>
<organism evidence="1">
    <name type="scientific">marine metagenome</name>
    <dbReference type="NCBI Taxonomy" id="408172"/>
    <lineage>
        <taxon>unclassified sequences</taxon>
        <taxon>metagenomes</taxon>
        <taxon>ecological metagenomes</taxon>
    </lineage>
</organism>
<sequence>MKKQYLTNMLDGFVMSYYLDTCGI</sequence>
<proteinExistence type="predicted"/>
<evidence type="ECO:0000313" key="1">
    <source>
        <dbReference type="EMBL" id="SVB88405.1"/>
    </source>
</evidence>
<name>A0A382HMV1_9ZZZZ</name>
<gene>
    <name evidence="1" type="ORF">METZ01_LOCUS241259</name>
</gene>
<accession>A0A382HMV1</accession>
<dbReference type="AlphaFoldDB" id="A0A382HMV1"/>